<evidence type="ECO:0000256" key="6">
    <source>
        <dbReference type="ARBA" id="ARBA00038999"/>
    </source>
</evidence>
<evidence type="ECO:0000259" key="8">
    <source>
        <dbReference type="PROSITE" id="PS50011"/>
    </source>
</evidence>
<dbReference type="SUPFAM" id="SSF56112">
    <property type="entry name" value="Protein kinase-like (PK-like)"/>
    <property type="match status" value="1"/>
</dbReference>
<dbReference type="GO" id="GO:0004708">
    <property type="term" value="F:MAP kinase kinase activity"/>
    <property type="evidence" value="ECO:0007669"/>
    <property type="project" value="UniProtKB-EC"/>
</dbReference>
<dbReference type="PANTHER" id="PTHR48013:SF25">
    <property type="entry name" value="MAP KINASE KINASE PBS2"/>
    <property type="match status" value="1"/>
</dbReference>
<dbReference type="FunFam" id="1.10.510.10:FF:000433">
    <property type="entry name" value="MAP kinase kinase PBS2"/>
    <property type="match status" value="1"/>
</dbReference>
<keyword evidence="4" id="KW-0067">ATP-binding</keyword>
<feature type="region of interest" description="Disordered" evidence="7">
    <location>
        <begin position="107"/>
        <end position="127"/>
    </location>
</feature>
<dbReference type="InterPro" id="IPR011009">
    <property type="entry name" value="Kinase-like_dom_sf"/>
</dbReference>
<accession>A0A6A5TMC6</accession>
<feature type="compositionally biased region" description="Polar residues" evidence="7">
    <location>
        <begin position="82"/>
        <end position="91"/>
    </location>
</feature>
<keyword evidence="1" id="KW-0808">Transferase</keyword>
<dbReference type="GO" id="GO:0005524">
    <property type="term" value="F:ATP binding"/>
    <property type="evidence" value="ECO:0007669"/>
    <property type="project" value="UniProtKB-KW"/>
</dbReference>
<dbReference type="AlphaFoldDB" id="A0A6A5TMC6"/>
<feature type="region of interest" description="Disordered" evidence="7">
    <location>
        <begin position="286"/>
        <end position="331"/>
    </location>
</feature>
<dbReference type="PANTHER" id="PTHR48013">
    <property type="entry name" value="DUAL SPECIFICITY MITOGEN-ACTIVATED PROTEIN KINASE KINASE 5-RELATED"/>
    <property type="match status" value="1"/>
</dbReference>
<keyword evidence="3 9" id="KW-0418">Kinase</keyword>
<dbReference type="Gene3D" id="3.30.200.20">
    <property type="entry name" value="Phosphorylase Kinase, domain 1"/>
    <property type="match status" value="2"/>
</dbReference>
<dbReference type="SMART" id="SM00220">
    <property type="entry name" value="S_TKc"/>
    <property type="match status" value="1"/>
</dbReference>
<feature type="compositionally biased region" description="Polar residues" evidence="7">
    <location>
        <begin position="1"/>
        <end position="10"/>
    </location>
</feature>
<feature type="compositionally biased region" description="Basic residues" evidence="7">
    <location>
        <begin position="286"/>
        <end position="295"/>
    </location>
</feature>
<feature type="compositionally biased region" description="Polar residues" evidence="7">
    <location>
        <begin position="207"/>
        <end position="220"/>
    </location>
</feature>
<dbReference type="EC" id="2.7.12.2" evidence="6"/>
<keyword evidence="10" id="KW-1185">Reference proteome</keyword>
<evidence type="ECO:0000256" key="3">
    <source>
        <dbReference type="ARBA" id="ARBA00022777"/>
    </source>
</evidence>
<proteinExistence type="inferred from homology"/>
<feature type="region of interest" description="Disordered" evidence="7">
    <location>
        <begin position="637"/>
        <end position="675"/>
    </location>
</feature>
<feature type="domain" description="Protein kinase" evidence="8">
    <location>
        <begin position="269"/>
        <end position="574"/>
    </location>
</feature>
<feature type="compositionally biased region" description="Low complexity" evidence="7">
    <location>
        <begin position="594"/>
        <end position="604"/>
    </location>
</feature>
<feature type="region of interest" description="Disordered" evidence="7">
    <location>
        <begin position="151"/>
        <end position="223"/>
    </location>
</feature>
<feature type="region of interest" description="Disordered" evidence="7">
    <location>
        <begin position="1"/>
        <end position="91"/>
    </location>
</feature>
<keyword evidence="2" id="KW-0547">Nucleotide-binding</keyword>
<dbReference type="PROSITE" id="PS00108">
    <property type="entry name" value="PROTEIN_KINASE_ST"/>
    <property type="match status" value="1"/>
</dbReference>
<dbReference type="InterPro" id="IPR008271">
    <property type="entry name" value="Ser/Thr_kinase_AS"/>
</dbReference>
<feature type="region of interest" description="Disordered" evidence="7">
    <location>
        <begin position="584"/>
        <end position="611"/>
    </location>
</feature>
<feature type="compositionally biased region" description="Low complexity" evidence="7">
    <location>
        <begin position="69"/>
        <end position="81"/>
    </location>
</feature>
<name>A0A6A5TMC6_9PLEO</name>
<evidence type="ECO:0000313" key="9">
    <source>
        <dbReference type="EMBL" id="KAF1950077.1"/>
    </source>
</evidence>
<feature type="compositionally biased region" description="Polar residues" evidence="7">
    <location>
        <begin position="51"/>
        <end position="68"/>
    </location>
</feature>
<evidence type="ECO:0000256" key="1">
    <source>
        <dbReference type="ARBA" id="ARBA00022679"/>
    </source>
</evidence>
<dbReference type="Pfam" id="PF00069">
    <property type="entry name" value="Pkinase"/>
    <property type="match status" value="1"/>
</dbReference>
<feature type="compositionally biased region" description="Acidic residues" evidence="7">
    <location>
        <begin position="584"/>
        <end position="593"/>
    </location>
</feature>
<sequence>MDLDSASSTPGEDYDNDSPFGSPSPSSPAAASDPTPSPVLSSLEPPRPSIRSVSTGATNMTPSSTPLGNINAARNPRANAPSISSRSSGLNVSRDIMARIQAVHLGRQGAPPGAAQTRPNIMSPGVGPAPPSGPMLGSPGGVPANFRLPTRPNAPNFQSAPAIPGRAGAKPSLAEKRGLKLPGGLPGAAPPATGPGAPAGRKKPGLSLSQMNGGSSSQEPPKQETMMDKYAEFLDAKTGSLKFKGKAVLNSEGVQFANGMSFNISLDEVDTLDELGKGNYGTVYKVRHSRPRMRKPGQGLAGNKAAAPDSPSRKSFEGDESSPNTLKTSGGTGIVMAMKEMRLELDDAKFATIIMELDVLHRCTSPYIVDFYGAFFQEGAVYICMEFMDGGSIDKLYHEGIPENVLRKITLATTMGLKSLKDEHNIIHRDVKPTNILVNTKGNVKICDFGVSGNLVASIAKTNIGCQSYMAPERISSGGMAQAGANPGGGTYSVQSDIWSLGLTIIECALGRYPYPPETYNNIFSQLSAIVDGEPPDLPQDGYSDVARNFVSGCLNKIPKLRPTYAMLLQHAWLAPLIKPETITEEDEEEAEAEAVASPEVGASPKGSPQPIEAVVDDEVADWVKLILEKKKNGTLGKAAQKPALHAAPLDAVSSPPLNGDNKLDQPPAETTVST</sequence>
<evidence type="ECO:0000256" key="7">
    <source>
        <dbReference type="SAM" id="MobiDB-lite"/>
    </source>
</evidence>
<dbReference type="PROSITE" id="PS50011">
    <property type="entry name" value="PROTEIN_KINASE_DOM"/>
    <property type="match status" value="1"/>
</dbReference>
<comment type="similarity">
    <text evidence="5">Belongs to the protein kinase superfamily. STE Ser/Thr protein kinase family. MAP kinase kinase subfamily.</text>
</comment>
<evidence type="ECO:0000256" key="4">
    <source>
        <dbReference type="ARBA" id="ARBA00022840"/>
    </source>
</evidence>
<dbReference type="OrthoDB" id="10252354at2759"/>
<dbReference type="InterPro" id="IPR000719">
    <property type="entry name" value="Prot_kinase_dom"/>
</dbReference>
<evidence type="ECO:0000256" key="2">
    <source>
        <dbReference type="ARBA" id="ARBA00022741"/>
    </source>
</evidence>
<dbReference type="Proteomes" id="UP000800035">
    <property type="component" value="Unassembled WGS sequence"/>
</dbReference>
<protein>
    <recommendedName>
        <fullName evidence="6">mitogen-activated protein kinase kinase</fullName>
        <ecNumber evidence="6">2.7.12.2</ecNumber>
    </recommendedName>
</protein>
<evidence type="ECO:0000256" key="5">
    <source>
        <dbReference type="ARBA" id="ARBA00038035"/>
    </source>
</evidence>
<gene>
    <name evidence="9" type="ORF">CC80DRAFT_427737</name>
</gene>
<evidence type="ECO:0000313" key="10">
    <source>
        <dbReference type="Proteomes" id="UP000800035"/>
    </source>
</evidence>
<dbReference type="Gene3D" id="1.10.510.10">
    <property type="entry name" value="Transferase(Phosphotransferase) domain 1"/>
    <property type="match status" value="1"/>
</dbReference>
<dbReference type="EMBL" id="ML977029">
    <property type="protein sequence ID" value="KAF1950077.1"/>
    <property type="molecule type" value="Genomic_DNA"/>
</dbReference>
<dbReference type="GO" id="GO:0071474">
    <property type="term" value="P:cellular hyperosmotic response"/>
    <property type="evidence" value="ECO:0007669"/>
    <property type="project" value="TreeGrafter"/>
</dbReference>
<organism evidence="9 10">
    <name type="scientific">Byssothecium circinans</name>
    <dbReference type="NCBI Taxonomy" id="147558"/>
    <lineage>
        <taxon>Eukaryota</taxon>
        <taxon>Fungi</taxon>
        <taxon>Dikarya</taxon>
        <taxon>Ascomycota</taxon>
        <taxon>Pezizomycotina</taxon>
        <taxon>Dothideomycetes</taxon>
        <taxon>Pleosporomycetidae</taxon>
        <taxon>Pleosporales</taxon>
        <taxon>Massarineae</taxon>
        <taxon>Massarinaceae</taxon>
        <taxon>Byssothecium</taxon>
    </lineage>
</organism>
<feature type="compositionally biased region" description="Low complexity" evidence="7">
    <location>
        <begin position="18"/>
        <end position="34"/>
    </location>
</feature>
<reference evidence="9" key="1">
    <citation type="journal article" date="2020" name="Stud. Mycol.">
        <title>101 Dothideomycetes genomes: a test case for predicting lifestyles and emergence of pathogens.</title>
        <authorList>
            <person name="Haridas S."/>
            <person name="Albert R."/>
            <person name="Binder M."/>
            <person name="Bloem J."/>
            <person name="Labutti K."/>
            <person name="Salamov A."/>
            <person name="Andreopoulos B."/>
            <person name="Baker S."/>
            <person name="Barry K."/>
            <person name="Bills G."/>
            <person name="Bluhm B."/>
            <person name="Cannon C."/>
            <person name="Castanera R."/>
            <person name="Culley D."/>
            <person name="Daum C."/>
            <person name="Ezra D."/>
            <person name="Gonzalez J."/>
            <person name="Henrissat B."/>
            <person name="Kuo A."/>
            <person name="Liang C."/>
            <person name="Lipzen A."/>
            <person name="Lutzoni F."/>
            <person name="Magnuson J."/>
            <person name="Mondo S."/>
            <person name="Nolan M."/>
            <person name="Ohm R."/>
            <person name="Pangilinan J."/>
            <person name="Park H.-J."/>
            <person name="Ramirez L."/>
            <person name="Alfaro M."/>
            <person name="Sun H."/>
            <person name="Tritt A."/>
            <person name="Yoshinaga Y."/>
            <person name="Zwiers L.-H."/>
            <person name="Turgeon B."/>
            <person name="Goodwin S."/>
            <person name="Spatafora J."/>
            <person name="Crous P."/>
            <person name="Grigoriev I."/>
        </authorList>
    </citation>
    <scope>NUCLEOTIDE SEQUENCE</scope>
    <source>
        <strain evidence="9">CBS 675.92</strain>
    </source>
</reference>